<feature type="transmembrane region" description="Helical" evidence="9">
    <location>
        <begin position="24"/>
        <end position="45"/>
    </location>
</feature>
<name>A0A7S1W712_ALECA</name>
<protein>
    <recommendedName>
        <fullName evidence="11">Major facilitator superfamily (MFS) profile domain-containing protein</fullName>
    </recommendedName>
</protein>
<keyword evidence="6 9" id="KW-0472">Membrane</keyword>
<keyword evidence="3" id="KW-0813">Transport</keyword>
<feature type="transmembrane region" description="Helical" evidence="9">
    <location>
        <begin position="116"/>
        <end position="133"/>
    </location>
</feature>
<dbReference type="PANTHER" id="PTHR23512">
    <property type="entry name" value="MAJOR FACILITATOR SUPERFAMILY DOMAIN-CONTAINING PROTEIN 1"/>
    <property type="match status" value="1"/>
</dbReference>
<evidence type="ECO:0000256" key="2">
    <source>
        <dbReference type="ARBA" id="ARBA00008335"/>
    </source>
</evidence>
<dbReference type="GO" id="GO:0005765">
    <property type="term" value="C:lysosomal membrane"/>
    <property type="evidence" value="ECO:0007669"/>
    <property type="project" value="UniProtKB-SubCell"/>
</dbReference>
<evidence type="ECO:0000256" key="1">
    <source>
        <dbReference type="ARBA" id="ARBA00004155"/>
    </source>
</evidence>
<dbReference type="InterPro" id="IPR052187">
    <property type="entry name" value="MFSD1"/>
</dbReference>
<evidence type="ECO:0000256" key="5">
    <source>
        <dbReference type="ARBA" id="ARBA00022989"/>
    </source>
</evidence>
<keyword evidence="5 9" id="KW-1133">Transmembrane helix</keyword>
<accession>A0A7S1W712</accession>
<evidence type="ECO:0000256" key="9">
    <source>
        <dbReference type="SAM" id="Phobius"/>
    </source>
</evidence>
<evidence type="ECO:0000256" key="3">
    <source>
        <dbReference type="ARBA" id="ARBA00022448"/>
    </source>
</evidence>
<dbReference type="InterPro" id="IPR036259">
    <property type="entry name" value="MFS_trans_sf"/>
</dbReference>
<evidence type="ECO:0000256" key="4">
    <source>
        <dbReference type="ARBA" id="ARBA00022692"/>
    </source>
</evidence>
<feature type="transmembrane region" description="Helical" evidence="9">
    <location>
        <begin position="153"/>
        <end position="173"/>
    </location>
</feature>
<comment type="similarity">
    <text evidence="2">Belongs to the major facilitator superfamily.</text>
</comment>
<reference evidence="10" key="1">
    <citation type="submission" date="2021-01" db="EMBL/GenBank/DDBJ databases">
        <authorList>
            <person name="Corre E."/>
            <person name="Pelletier E."/>
            <person name="Niang G."/>
            <person name="Scheremetjew M."/>
            <person name="Finn R."/>
            <person name="Kale V."/>
            <person name="Holt S."/>
            <person name="Cochrane G."/>
            <person name="Meng A."/>
            <person name="Brown T."/>
            <person name="Cohen L."/>
        </authorList>
    </citation>
    <scope>NUCLEOTIDE SEQUENCE</scope>
    <source>
        <strain evidence="10">OF101</strain>
    </source>
</reference>
<keyword evidence="7" id="KW-0458">Lysosome</keyword>
<dbReference type="AlphaFoldDB" id="A0A7S1W712"/>
<dbReference type="Gene3D" id="1.20.1250.20">
    <property type="entry name" value="MFS general substrate transporter like domains"/>
    <property type="match status" value="1"/>
</dbReference>
<sequence>MVFPFEVIADDMLQKDFAYSADNAGFLLTLVPLVSLVSPFIAPWLGAGPRQQLRSAAFAFCLMGSAQAMMATHATSNPTVAFLLMGIGFALAVCSLWVVLPGLINAVAPAEMAKEIEGVATGMAYATLAAAQFTSNYVVGVIKDSGSYKMVCMWFVVIAGLGLLSLLASMACFSPTIVGVASQSSSDSPVEEQADLCVGKEEEGDDDPKVSGEAITACMFQEDYYAP</sequence>
<evidence type="ECO:0000256" key="8">
    <source>
        <dbReference type="SAM" id="MobiDB-lite"/>
    </source>
</evidence>
<dbReference type="EMBL" id="HBGE01053266">
    <property type="protein sequence ID" value="CAD9151724.1"/>
    <property type="molecule type" value="Transcribed_RNA"/>
</dbReference>
<proteinExistence type="inferred from homology"/>
<evidence type="ECO:0008006" key="11">
    <source>
        <dbReference type="Google" id="ProtNLM"/>
    </source>
</evidence>
<keyword evidence="4 9" id="KW-0812">Transmembrane</keyword>
<evidence type="ECO:0000256" key="6">
    <source>
        <dbReference type="ARBA" id="ARBA00023136"/>
    </source>
</evidence>
<feature type="transmembrane region" description="Helical" evidence="9">
    <location>
        <begin position="80"/>
        <end position="104"/>
    </location>
</feature>
<dbReference type="PANTHER" id="PTHR23512:SF3">
    <property type="entry name" value="MAJOR FACILITATOR SUPERFAMILY DOMAIN-CONTAINING PROTEIN 1"/>
    <property type="match status" value="1"/>
</dbReference>
<evidence type="ECO:0000313" key="10">
    <source>
        <dbReference type="EMBL" id="CAD9151724.1"/>
    </source>
</evidence>
<dbReference type="SUPFAM" id="SSF103473">
    <property type="entry name" value="MFS general substrate transporter"/>
    <property type="match status" value="1"/>
</dbReference>
<organism evidence="10">
    <name type="scientific">Alexandrium catenella</name>
    <name type="common">Red tide dinoflagellate</name>
    <name type="synonym">Gonyaulax catenella</name>
    <dbReference type="NCBI Taxonomy" id="2925"/>
    <lineage>
        <taxon>Eukaryota</taxon>
        <taxon>Sar</taxon>
        <taxon>Alveolata</taxon>
        <taxon>Dinophyceae</taxon>
        <taxon>Gonyaulacales</taxon>
        <taxon>Pyrocystaceae</taxon>
        <taxon>Alexandrium</taxon>
    </lineage>
</organism>
<evidence type="ECO:0000256" key="7">
    <source>
        <dbReference type="ARBA" id="ARBA00023228"/>
    </source>
</evidence>
<feature type="region of interest" description="Disordered" evidence="8">
    <location>
        <begin position="189"/>
        <end position="210"/>
    </location>
</feature>
<gene>
    <name evidence="10" type="ORF">ACAT0790_LOCUS32126</name>
</gene>
<comment type="subcellular location">
    <subcellularLocation>
        <location evidence="1">Lysosome membrane</location>
        <topology evidence="1">Multi-pass membrane protein</topology>
    </subcellularLocation>
</comment>